<evidence type="ECO:0000313" key="15">
    <source>
        <dbReference type="Proteomes" id="UP000235116"/>
    </source>
</evidence>
<evidence type="ECO:0000259" key="12">
    <source>
        <dbReference type="PROSITE" id="PS51371"/>
    </source>
</evidence>
<dbReference type="InterPro" id="IPR016169">
    <property type="entry name" value="FAD-bd_PCMH_sub2"/>
</dbReference>
<reference evidence="15" key="1">
    <citation type="submission" date="2017-08" db="EMBL/GenBank/DDBJ databases">
        <title>Direct submision.</title>
        <authorList>
            <person name="Kim S.-J."/>
            <person name="Rhee S.-K."/>
        </authorList>
    </citation>
    <scope>NUCLEOTIDE SEQUENCE [LARGE SCALE GENOMIC DNA]</scope>
    <source>
        <strain evidence="15">GI5</strain>
    </source>
</reference>
<dbReference type="GO" id="GO:0050660">
    <property type="term" value="F:flavin adenine dinucleotide binding"/>
    <property type="evidence" value="ECO:0007669"/>
    <property type="project" value="InterPro"/>
</dbReference>
<evidence type="ECO:0000256" key="8">
    <source>
        <dbReference type="ARBA" id="ARBA00023136"/>
    </source>
</evidence>
<gene>
    <name evidence="14" type="ORF">Kalk_05215</name>
</gene>
<keyword evidence="8 10" id="KW-0472">Membrane</keyword>
<evidence type="ECO:0000256" key="1">
    <source>
        <dbReference type="ARBA" id="ARBA00004651"/>
    </source>
</evidence>
<dbReference type="Pfam" id="PF03471">
    <property type="entry name" value="CorC_HlyC"/>
    <property type="match status" value="1"/>
</dbReference>
<keyword evidence="4 10" id="KW-0812">Transmembrane</keyword>
<keyword evidence="5" id="KW-0677">Repeat</keyword>
<dbReference type="CDD" id="cd04590">
    <property type="entry name" value="CBS_pair_CorC_HlyC_assoc"/>
    <property type="match status" value="1"/>
</dbReference>
<feature type="transmembrane region" description="Helical" evidence="11">
    <location>
        <begin position="62"/>
        <end position="86"/>
    </location>
</feature>
<evidence type="ECO:0000256" key="4">
    <source>
        <dbReference type="ARBA" id="ARBA00022692"/>
    </source>
</evidence>
<evidence type="ECO:0000313" key="14">
    <source>
        <dbReference type="EMBL" id="AUM11859.1"/>
    </source>
</evidence>
<feature type="transmembrane region" description="Helical" evidence="11">
    <location>
        <begin position="6"/>
        <end position="25"/>
    </location>
</feature>
<feature type="domain" description="CBS" evidence="12">
    <location>
        <begin position="272"/>
        <end position="330"/>
    </location>
</feature>
<dbReference type="SUPFAM" id="SSF54631">
    <property type="entry name" value="CBS-domain pair"/>
    <property type="match status" value="1"/>
</dbReference>
<dbReference type="SMART" id="SM01091">
    <property type="entry name" value="CorC_HlyC"/>
    <property type="match status" value="1"/>
</dbReference>
<feature type="domain" description="CNNM transmembrane" evidence="13">
    <location>
        <begin position="2"/>
        <end position="198"/>
    </location>
</feature>
<dbReference type="AlphaFoldDB" id="A0A2K9LHM8"/>
<name>A0A2K9LHM8_9GAMM</name>
<dbReference type="InterPro" id="IPR046342">
    <property type="entry name" value="CBS_dom_sf"/>
</dbReference>
<dbReference type="RefSeq" id="WP_101893197.1">
    <property type="nucleotide sequence ID" value="NZ_CP022684.1"/>
</dbReference>
<dbReference type="Gene3D" id="3.30.465.10">
    <property type="match status" value="1"/>
</dbReference>
<evidence type="ECO:0000259" key="13">
    <source>
        <dbReference type="PROSITE" id="PS51846"/>
    </source>
</evidence>
<evidence type="ECO:0000256" key="2">
    <source>
        <dbReference type="ARBA" id="ARBA00006337"/>
    </source>
</evidence>
<keyword evidence="3" id="KW-1003">Cell membrane</keyword>
<dbReference type="Gene3D" id="3.10.580.10">
    <property type="entry name" value="CBS-domain"/>
    <property type="match status" value="1"/>
</dbReference>
<dbReference type="Pfam" id="PF00571">
    <property type="entry name" value="CBS"/>
    <property type="match status" value="2"/>
</dbReference>
<evidence type="ECO:0000256" key="3">
    <source>
        <dbReference type="ARBA" id="ARBA00022475"/>
    </source>
</evidence>
<dbReference type="InterPro" id="IPR002550">
    <property type="entry name" value="CNNM"/>
</dbReference>
<feature type="transmembrane region" description="Helical" evidence="11">
    <location>
        <begin position="92"/>
        <end position="111"/>
    </location>
</feature>
<dbReference type="EMBL" id="CP022684">
    <property type="protein sequence ID" value="AUM11859.1"/>
    <property type="molecule type" value="Genomic_DNA"/>
</dbReference>
<evidence type="ECO:0000256" key="5">
    <source>
        <dbReference type="ARBA" id="ARBA00022737"/>
    </source>
</evidence>
<dbReference type="InterPro" id="IPR044751">
    <property type="entry name" value="Ion_transp-like_CBS"/>
</dbReference>
<keyword evidence="15" id="KW-1185">Reference proteome</keyword>
<dbReference type="Pfam" id="PF01595">
    <property type="entry name" value="CNNM"/>
    <property type="match status" value="1"/>
</dbReference>
<organism evidence="14 15">
    <name type="scientific">Ketobacter alkanivorans</name>
    <dbReference type="NCBI Taxonomy" id="1917421"/>
    <lineage>
        <taxon>Bacteria</taxon>
        <taxon>Pseudomonadati</taxon>
        <taxon>Pseudomonadota</taxon>
        <taxon>Gammaproteobacteria</taxon>
        <taxon>Pseudomonadales</taxon>
        <taxon>Ketobacteraceae</taxon>
        <taxon>Ketobacter</taxon>
    </lineage>
</organism>
<keyword evidence="6 10" id="KW-1133">Transmembrane helix</keyword>
<feature type="domain" description="CBS" evidence="12">
    <location>
        <begin position="208"/>
        <end position="269"/>
    </location>
</feature>
<dbReference type="PANTHER" id="PTHR22777:SF32">
    <property type="entry name" value="UPF0053 INNER MEMBRANE PROTEIN YFJD"/>
    <property type="match status" value="1"/>
</dbReference>
<dbReference type="KEGG" id="kak:Kalk_05215"/>
<dbReference type="Proteomes" id="UP000235116">
    <property type="component" value="Chromosome"/>
</dbReference>
<dbReference type="PROSITE" id="PS51371">
    <property type="entry name" value="CBS"/>
    <property type="match status" value="2"/>
</dbReference>
<comment type="subcellular location">
    <subcellularLocation>
        <location evidence="1">Cell membrane</location>
        <topology evidence="1">Multi-pass membrane protein</topology>
    </subcellularLocation>
</comment>
<dbReference type="PANTHER" id="PTHR22777">
    <property type="entry name" value="HEMOLYSIN-RELATED"/>
    <property type="match status" value="1"/>
</dbReference>
<accession>A0A2K9LHM8</accession>
<dbReference type="SUPFAM" id="SSF56176">
    <property type="entry name" value="FAD-binding/transporter-associated domain-like"/>
    <property type="match status" value="1"/>
</dbReference>
<evidence type="ECO:0000256" key="7">
    <source>
        <dbReference type="ARBA" id="ARBA00023122"/>
    </source>
</evidence>
<evidence type="ECO:0000256" key="11">
    <source>
        <dbReference type="SAM" id="Phobius"/>
    </source>
</evidence>
<evidence type="ECO:0000256" key="10">
    <source>
        <dbReference type="PROSITE-ProRule" id="PRU01193"/>
    </source>
</evidence>
<keyword evidence="7 9" id="KW-0129">CBS domain</keyword>
<dbReference type="OrthoDB" id="9797674at2"/>
<dbReference type="GO" id="GO:0005886">
    <property type="term" value="C:plasma membrane"/>
    <property type="evidence" value="ECO:0007669"/>
    <property type="project" value="UniProtKB-SubCell"/>
</dbReference>
<dbReference type="InterPro" id="IPR005170">
    <property type="entry name" value="Transptr-assoc_dom"/>
</dbReference>
<evidence type="ECO:0000256" key="9">
    <source>
        <dbReference type="PROSITE-ProRule" id="PRU00703"/>
    </source>
</evidence>
<dbReference type="InterPro" id="IPR000644">
    <property type="entry name" value="CBS_dom"/>
</dbReference>
<feature type="transmembrane region" description="Helical" evidence="11">
    <location>
        <begin position="123"/>
        <end position="146"/>
    </location>
</feature>
<dbReference type="PROSITE" id="PS51846">
    <property type="entry name" value="CNNM"/>
    <property type="match status" value="1"/>
</dbReference>
<proteinExistence type="inferred from homology"/>
<sequence length="429" mass="47651">MNDISISILFSILGILILMSAFFSSSETGMMSLNRYRLRHLVKNKDRAAIRVENLLSRPDRLIGVILIGNNFVNILASSIATIIAIRLWGDSGIAIATGVLTLVILVFAEVTPKTLAALKPEAIAFPSSLILRPLLVTLYPFVWLVNAISNGLLRMVGVNADEIGSDHLSREELRTLVNESGAILPTRHRGMLLSILDLEEVTVDDIMIPKHEVIGIDLDEDTDDIIKALQSTQHTRLPVFKADLNSPVGVLHLRKISRLLMDDDLNKAKIMQQAVEPYFVPEGTPLHMQLVNFQKVKRRMGFVVDEYGDVQGIVTLEDILEEIVGEFTTDYAASSQDIHPQEDGSFIIDGMATIRDINKALKWHLPTKGPKTLNGLITDHLQTIPEHNLCFKIGNYRFETIQIKDNLVKTARVVSVKPSKKKTISAAS</sequence>
<evidence type="ECO:0000256" key="6">
    <source>
        <dbReference type="ARBA" id="ARBA00022989"/>
    </source>
</evidence>
<protein>
    <submittedName>
        <fullName evidence="14">Magnesium/cobalt efflux protein</fullName>
    </submittedName>
</protein>
<dbReference type="NCBIfam" id="NF008604">
    <property type="entry name" value="PRK11573.1"/>
    <property type="match status" value="1"/>
</dbReference>
<comment type="similarity">
    <text evidence="2">Belongs to the UPF0053 family.</text>
</comment>
<dbReference type="InterPro" id="IPR036318">
    <property type="entry name" value="FAD-bd_PCMH-like_sf"/>
</dbReference>